<keyword evidence="2" id="KW-1185">Reference proteome</keyword>
<comment type="caution">
    <text evidence="1">The sequence shown here is derived from an EMBL/GenBank/DDBJ whole genome shotgun (WGS) entry which is preliminary data.</text>
</comment>
<dbReference type="EMBL" id="JASCZI010184613">
    <property type="protein sequence ID" value="MED6190202.1"/>
    <property type="molecule type" value="Genomic_DNA"/>
</dbReference>
<organism evidence="1 2">
    <name type="scientific">Stylosanthes scabra</name>
    <dbReference type="NCBI Taxonomy" id="79078"/>
    <lineage>
        <taxon>Eukaryota</taxon>
        <taxon>Viridiplantae</taxon>
        <taxon>Streptophyta</taxon>
        <taxon>Embryophyta</taxon>
        <taxon>Tracheophyta</taxon>
        <taxon>Spermatophyta</taxon>
        <taxon>Magnoliopsida</taxon>
        <taxon>eudicotyledons</taxon>
        <taxon>Gunneridae</taxon>
        <taxon>Pentapetalae</taxon>
        <taxon>rosids</taxon>
        <taxon>fabids</taxon>
        <taxon>Fabales</taxon>
        <taxon>Fabaceae</taxon>
        <taxon>Papilionoideae</taxon>
        <taxon>50 kb inversion clade</taxon>
        <taxon>dalbergioids sensu lato</taxon>
        <taxon>Dalbergieae</taxon>
        <taxon>Pterocarpus clade</taxon>
        <taxon>Stylosanthes</taxon>
    </lineage>
</organism>
<dbReference type="Proteomes" id="UP001341840">
    <property type="component" value="Unassembled WGS sequence"/>
</dbReference>
<name>A0ABU6WW90_9FABA</name>
<evidence type="ECO:0000313" key="1">
    <source>
        <dbReference type="EMBL" id="MED6190202.1"/>
    </source>
</evidence>
<proteinExistence type="predicted"/>
<reference evidence="1 2" key="1">
    <citation type="journal article" date="2023" name="Plants (Basel)">
        <title>Bridging the Gap: Combining Genomics and Transcriptomics Approaches to Understand Stylosanthes scabra, an Orphan Legume from the Brazilian Caatinga.</title>
        <authorList>
            <person name="Ferreira-Neto J.R.C."/>
            <person name="da Silva M.D."/>
            <person name="Binneck E."/>
            <person name="de Melo N.F."/>
            <person name="da Silva R.H."/>
            <person name="de Melo A.L.T.M."/>
            <person name="Pandolfi V."/>
            <person name="Bustamante F.O."/>
            <person name="Brasileiro-Vidal A.C."/>
            <person name="Benko-Iseppon A.M."/>
        </authorList>
    </citation>
    <scope>NUCLEOTIDE SEQUENCE [LARGE SCALE GENOMIC DNA]</scope>
    <source>
        <tissue evidence="1">Leaves</tissue>
    </source>
</reference>
<sequence length="151" mass="17231">MVNHKFLYSRFFIHRCKKCSSFPFSYEAEKFIGNRSARSDSPCPNMRRSFVRDVDRSRTITAEVGLGLRTVRGTARARPFYLTLNGMALLVTLRPGLSPHVHSSLPAAVTVFLPSLPTNLFFFAEFKLAKTCSNPRRVFKWSSKSESHRVL</sequence>
<protein>
    <submittedName>
        <fullName evidence="1">Uncharacterized protein</fullName>
    </submittedName>
</protein>
<accession>A0ABU6WW90</accession>
<evidence type="ECO:0000313" key="2">
    <source>
        <dbReference type="Proteomes" id="UP001341840"/>
    </source>
</evidence>
<gene>
    <name evidence="1" type="ORF">PIB30_103478</name>
</gene>